<evidence type="ECO:0000256" key="7">
    <source>
        <dbReference type="SAM" id="MobiDB-lite"/>
    </source>
</evidence>
<organism evidence="9 10">
    <name type="scientific">Zingiber officinale</name>
    <name type="common">Ginger</name>
    <name type="synonym">Amomum zingiber</name>
    <dbReference type="NCBI Taxonomy" id="94328"/>
    <lineage>
        <taxon>Eukaryota</taxon>
        <taxon>Viridiplantae</taxon>
        <taxon>Streptophyta</taxon>
        <taxon>Embryophyta</taxon>
        <taxon>Tracheophyta</taxon>
        <taxon>Spermatophyta</taxon>
        <taxon>Magnoliopsida</taxon>
        <taxon>Liliopsida</taxon>
        <taxon>Zingiberales</taxon>
        <taxon>Zingiberaceae</taxon>
        <taxon>Zingiber</taxon>
    </lineage>
</organism>
<dbReference type="Pfam" id="PF01602">
    <property type="entry name" value="Adaptin_N"/>
    <property type="match status" value="1"/>
</dbReference>
<evidence type="ECO:0000256" key="1">
    <source>
        <dbReference type="ARBA" id="ARBA00004308"/>
    </source>
</evidence>
<evidence type="ECO:0000256" key="4">
    <source>
        <dbReference type="ARBA" id="ARBA00022927"/>
    </source>
</evidence>
<evidence type="ECO:0000256" key="6">
    <source>
        <dbReference type="ARBA" id="ARBA00023136"/>
    </source>
</evidence>
<dbReference type="SMART" id="SM00809">
    <property type="entry name" value="Alpha_adaptinC2"/>
    <property type="match status" value="1"/>
</dbReference>
<evidence type="ECO:0000256" key="2">
    <source>
        <dbReference type="ARBA" id="ARBA00004555"/>
    </source>
</evidence>
<dbReference type="InterPro" id="IPR008152">
    <property type="entry name" value="Clathrin_a/b/g-adaptin_app_Ig"/>
</dbReference>
<keyword evidence="3" id="KW-0813">Transport</keyword>
<dbReference type="GO" id="GO:0006886">
    <property type="term" value="P:intracellular protein transport"/>
    <property type="evidence" value="ECO:0007669"/>
    <property type="project" value="InterPro"/>
</dbReference>
<comment type="caution">
    <text evidence="9">The sequence shown here is derived from an EMBL/GenBank/DDBJ whole genome shotgun (WGS) entry which is preliminary data.</text>
</comment>
<keyword evidence="5" id="KW-0333">Golgi apparatus</keyword>
<proteinExistence type="predicted"/>
<dbReference type="InterPro" id="IPR002553">
    <property type="entry name" value="Clathrin/coatomer_adapt-like_N"/>
</dbReference>
<dbReference type="Gene3D" id="2.60.40.1230">
    <property type="match status" value="1"/>
</dbReference>
<feature type="domain" description="GAE" evidence="8">
    <location>
        <begin position="427"/>
        <end position="546"/>
    </location>
</feature>
<feature type="region of interest" description="Disordered" evidence="7">
    <location>
        <begin position="246"/>
        <end position="272"/>
    </location>
</feature>
<dbReference type="Pfam" id="PF02883">
    <property type="entry name" value="Alpha_adaptinC2"/>
    <property type="match status" value="1"/>
</dbReference>
<evidence type="ECO:0000313" key="9">
    <source>
        <dbReference type="EMBL" id="KAG6466168.1"/>
    </source>
</evidence>
<accession>A0A8J5ER32</accession>
<dbReference type="Proteomes" id="UP000734854">
    <property type="component" value="Unassembled WGS sequence"/>
</dbReference>
<name>A0A8J5ER32_ZINOF</name>
<keyword evidence="6" id="KW-0472">Membrane</keyword>
<reference evidence="9 10" key="1">
    <citation type="submission" date="2020-08" db="EMBL/GenBank/DDBJ databases">
        <title>Plant Genome Project.</title>
        <authorList>
            <person name="Zhang R.-G."/>
        </authorList>
    </citation>
    <scope>NUCLEOTIDE SEQUENCE [LARGE SCALE GENOMIC DNA]</scope>
    <source>
        <tissue evidence="9">Rhizome</tissue>
    </source>
</reference>
<protein>
    <recommendedName>
        <fullName evidence="8">GAE domain-containing protein</fullName>
    </recommendedName>
</protein>
<dbReference type="PROSITE" id="PS50180">
    <property type="entry name" value="GAE"/>
    <property type="match status" value="1"/>
</dbReference>
<evidence type="ECO:0000256" key="3">
    <source>
        <dbReference type="ARBA" id="ARBA00022448"/>
    </source>
</evidence>
<dbReference type="AlphaFoldDB" id="A0A8J5ER32"/>
<dbReference type="GO" id="GO:0016192">
    <property type="term" value="P:vesicle-mediated transport"/>
    <property type="evidence" value="ECO:0007669"/>
    <property type="project" value="InterPro"/>
</dbReference>
<keyword evidence="10" id="KW-1185">Reference proteome</keyword>
<dbReference type="InterPro" id="IPR013041">
    <property type="entry name" value="Clathrin_app_Ig-like_sf"/>
</dbReference>
<dbReference type="GO" id="GO:0030117">
    <property type="term" value="C:membrane coat"/>
    <property type="evidence" value="ECO:0007669"/>
    <property type="project" value="InterPro"/>
</dbReference>
<dbReference type="InterPro" id="IPR008153">
    <property type="entry name" value="GAE_dom"/>
</dbReference>
<evidence type="ECO:0000256" key="5">
    <source>
        <dbReference type="ARBA" id="ARBA00023034"/>
    </source>
</evidence>
<dbReference type="InterPro" id="IPR011989">
    <property type="entry name" value="ARM-like"/>
</dbReference>
<sequence length="567" mass="62189">MDSDASIRKRALELVYLLVNDINVKPLTKELIDYLEVVDHDFKGDLTAKICSIVEKFSQEKKWYIDQMFKVLSLAGNYVKDNVWHALIVVISNAPDLQGYSVRSLYKAFYTSPEQVSLVRVTVWCIGEYGEMLVNNIGVLEVEEPMTVTESDAVDVLEACLISHSSDTATRSMSLIALLKLSSRFPPTSGRVKEIITVHKGSFVLELQQRAIEFNSIIQRHQNIKSSLVERMPVLDESTVIVKRAGPSQASISTEKSNQQPPSGTSLKLPNGVAKPAAAPLVDLLDLSSDDTPVSAPTSNDFLHDLLGIDLTNSSSGYQSRSLTLGGMGWVAQVPKEERKRLIRSEVKHGLMGDTYPTGIAPASGTDILMDLLSIGTPPVQSNTSPEISSSDKGLSLITKPASNSVHVVDLLDGLTSNGYLPEVHIPVYSSITAFQSSTLKITFSFTKQPDKPQVTQILATFINLSFDAYTDFVFQAAVPKFVKLHLDPASSNHLPSNGNGAVTQTVIVTNGQHGQFWKQRLIQPWVGAQASHFVDFPQLGVKRSPLLGTDKHNTLELVKTKRTTYK</sequence>
<evidence type="ECO:0000313" key="10">
    <source>
        <dbReference type="Proteomes" id="UP000734854"/>
    </source>
</evidence>
<dbReference type="Gene3D" id="1.25.10.10">
    <property type="entry name" value="Leucine-rich Repeat Variant"/>
    <property type="match status" value="1"/>
</dbReference>
<dbReference type="SUPFAM" id="SSF48371">
    <property type="entry name" value="ARM repeat"/>
    <property type="match status" value="1"/>
</dbReference>
<dbReference type="SUPFAM" id="SSF49348">
    <property type="entry name" value="Clathrin adaptor appendage domain"/>
    <property type="match status" value="1"/>
</dbReference>
<keyword evidence="4" id="KW-0653">Protein transport</keyword>
<dbReference type="GO" id="GO:0005794">
    <property type="term" value="C:Golgi apparatus"/>
    <property type="evidence" value="ECO:0007669"/>
    <property type="project" value="UniProtKB-SubCell"/>
</dbReference>
<evidence type="ECO:0000259" key="8">
    <source>
        <dbReference type="PROSITE" id="PS50180"/>
    </source>
</evidence>
<dbReference type="InterPro" id="IPR016024">
    <property type="entry name" value="ARM-type_fold"/>
</dbReference>
<feature type="compositionally biased region" description="Polar residues" evidence="7">
    <location>
        <begin position="248"/>
        <end position="268"/>
    </location>
</feature>
<gene>
    <name evidence="9" type="ORF">ZIOFF_076038</name>
</gene>
<dbReference type="InterPro" id="IPR050840">
    <property type="entry name" value="Adaptor_Complx_Large_Subunit"/>
</dbReference>
<comment type="subcellular location">
    <subcellularLocation>
        <location evidence="1">Endomembrane system</location>
    </subcellularLocation>
    <subcellularLocation>
        <location evidence="2">Golgi apparatus</location>
    </subcellularLocation>
</comment>
<dbReference type="PANTHER" id="PTHR22780">
    <property type="entry name" value="ADAPTIN, ALPHA/GAMMA/EPSILON"/>
    <property type="match status" value="1"/>
</dbReference>
<dbReference type="EMBL" id="JACMSC010000193">
    <property type="protein sequence ID" value="KAG6466168.1"/>
    <property type="molecule type" value="Genomic_DNA"/>
</dbReference>